<dbReference type="Proteomes" id="UP000317093">
    <property type="component" value="Chromosome"/>
</dbReference>
<evidence type="ECO:0000256" key="4">
    <source>
        <dbReference type="ARBA" id="ARBA00022777"/>
    </source>
</evidence>
<dbReference type="KEGG" id="knv:Pan216_53920"/>
<sequence length="235" mass="26037">MELDGLVDASWEQTTLIVTIDGPAGAGKSTAARQLASRLGFDHLDTGAMYRAVTLACLRRGIDARDETALDGVLTEMDLVLESPHVLLNGEDVSLAIREPAITSRVKEFADSAKVRQFMVEAQRRFAVGRRLVTEGRDQGTVVFPEAPCKFFLTADEAVRAERRQVELGESGHVVSLTALRDQQRTRDQEDRERSLAPLRPAEDAEIVDSSDLTLDEVLDHLEQRVREQMGPVEK</sequence>
<dbReference type="EC" id="2.7.4.25" evidence="8"/>
<evidence type="ECO:0000256" key="6">
    <source>
        <dbReference type="ARBA" id="ARBA00047615"/>
    </source>
</evidence>
<dbReference type="GO" id="GO:0036430">
    <property type="term" value="F:CMP kinase activity"/>
    <property type="evidence" value="ECO:0007669"/>
    <property type="project" value="RHEA"/>
</dbReference>
<keyword evidence="5 8" id="KW-0067">ATP-binding</keyword>
<dbReference type="GO" id="GO:0005524">
    <property type="term" value="F:ATP binding"/>
    <property type="evidence" value="ECO:0007669"/>
    <property type="project" value="UniProtKB-UniRule"/>
</dbReference>
<dbReference type="InterPro" id="IPR011994">
    <property type="entry name" value="Cytidylate_kinase_dom"/>
</dbReference>
<feature type="region of interest" description="Disordered" evidence="9">
    <location>
        <begin position="181"/>
        <end position="203"/>
    </location>
</feature>
<evidence type="ECO:0000313" key="11">
    <source>
        <dbReference type="EMBL" id="QDU64502.1"/>
    </source>
</evidence>
<keyword evidence="12" id="KW-1185">Reference proteome</keyword>
<dbReference type="SUPFAM" id="SSF52540">
    <property type="entry name" value="P-loop containing nucleoside triphosphate hydrolases"/>
    <property type="match status" value="1"/>
</dbReference>
<evidence type="ECO:0000256" key="2">
    <source>
        <dbReference type="ARBA" id="ARBA00022679"/>
    </source>
</evidence>
<dbReference type="NCBIfam" id="TIGR00017">
    <property type="entry name" value="cmk"/>
    <property type="match status" value="1"/>
</dbReference>
<feature type="compositionally biased region" description="Basic and acidic residues" evidence="9">
    <location>
        <begin position="182"/>
        <end position="195"/>
    </location>
</feature>
<evidence type="ECO:0000313" key="12">
    <source>
        <dbReference type="Proteomes" id="UP000317093"/>
    </source>
</evidence>
<dbReference type="InterPro" id="IPR003136">
    <property type="entry name" value="Cytidylate_kin"/>
</dbReference>
<dbReference type="PANTHER" id="PTHR21299:SF2">
    <property type="entry name" value="CYTIDYLATE KINASE"/>
    <property type="match status" value="1"/>
</dbReference>
<evidence type="ECO:0000259" key="10">
    <source>
        <dbReference type="Pfam" id="PF02224"/>
    </source>
</evidence>
<dbReference type="AlphaFoldDB" id="A0A518BC00"/>
<evidence type="ECO:0000256" key="8">
    <source>
        <dbReference type="HAMAP-Rule" id="MF_00238"/>
    </source>
</evidence>
<dbReference type="HAMAP" id="MF_00238">
    <property type="entry name" value="Cytidyl_kinase_type1"/>
    <property type="match status" value="1"/>
</dbReference>
<dbReference type="GO" id="GO:0005829">
    <property type="term" value="C:cytosol"/>
    <property type="evidence" value="ECO:0007669"/>
    <property type="project" value="TreeGrafter"/>
</dbReference>
<proteinExistence type="inferred from homology"/>
<comment type="catalytic activity">
    <reaction evidence="7 8">
        <text>CMP + ATP = CDP + ADP</text>
        <dbReference type="Rhea" id="RHEA:11600"/>
        <dbReference type="ChEBI" id="CHEBI:30616"/>
        <dbReference type="ChEBI" id="CHEBI:58069"/>
        <dbReference type="ChEBI" id="CHEBI:60377"/>
        <dbReference type="ChEBI" id="CHEBI:456216"/>
        <dbReference type="EC" id="2.7.4.25"/>
    </reaction>
</comment>
<dbReference type="CDD" id="cd02020">
    <property type="entry name" value="CMPK"/>
    <property type="match status" value="1"/>
</dbReference>
<comment type="similarity">
    <text evidence="1 8">Belongs to the cytidylate kinase family. Type 1 subfamily.</text>
</comment>
<dbReference type="GO" id="GO:0015949">
    <property type="term" value="P:nucleobase-containing small molecule interconversion"/>
    <property type="evidence" value="ECO:0007669"/>
    <property type="project" value="TreeGrafter"/>
</dbReference>
<evidence type="ECO:0000256" key="9">
    <source>
        <dbReference type="SAM" id="MobiDB-lite"/>
    </source>
</evidence>
<evidence type="ECO:0000256" key="5">
    <source>
        <dbReference type="ARBA" id="ARBA00022840"/>
    </source>
</evidence>
<name>A0A518BC00_9BACT</name>
<evidence type="ECO:0000256" key="7">
    <source>
        <dbReference type="ARBA" id="ARBA00048478"/>
    </source>
</evidence>
<accession>A0A518BC00</accession>
<comment type="subcellular location">
    <subcellularLocation>
        <location evidence="8">Cytoplasm</location>
    </subcellularLocation>
</comment>
<organism evidence="11 12">
    <name type="scientific">Kolteria novifilia</name>
    <dbReference type="NCBI Taxonomy" id="2527975"/>
    <lineage>
        <taxon>Bacteria</taxon>
        <taxon>Pseudomonadati</taxon>
        <taxon>Planctomycetota</taxon>
        <taxon>Planctomycetia</taxon>
        <taxon>Kolteriales</taxon>
        <taxon>Kolteriaceae</taxon>
        <taxon>Kolteria</taxon>
    </lineage>
</organism>
<evidence type="ECO:0000256" key="3">
    <source>
        <dbReference type="ARBA" id="ARBA00022741"/>
    </source>
</evidence>
<comment type="catalytic activity">
    <reaction evidence="6 8">
        <text>dCMP + ATP = dCDP + ADP</text>
        <dbReference type="Rhea" id="RHEA:25094"/>
        <dbReference type="ChEBI" id="CHEBI:30616"/>
        <dbReference type="ChEBI" id="CHEBI:57566"/>
        <dbReference type="ChEBI" id="CHEBI:58593"/>
        <dbReference type="ChEBI" id="CHEBI:456216"/>
        <dbReference type="EC" id="2.7.4.25"/>
    </reaction>
</comment>
<reference evidence="11 12" key="1">
    <citation type="submission" date="2019-02" db="EMBL/GenBank/DDBJ databases">
        <title>Deep-cultivation of Planctomycetes and their phenomic and genomic characterization uncovers novel biology.</title>
        <authorList>
            <person name="Wiegand S."/>
            <person name="Jogler M."/>
            <person name="Boedeker C."/>
            <person name="Pinto D."/>
            <person name="Vollmers J."/>
            <person name="Rivas-Marin E."/>
            <person name="Kohn T."/>
            <person name="Peeters S.H."/>
            <person name="Heuer A."/>
            <person name="Rast P."/>
            <person name="Oberbeckmann S."/>
            <person name="Bunk B."/>
            <person name="Jeske O."/>
            <person name="Meyerdierks A."/>
            <person name="Storesund J.E."/>
            <person name="Kallscheuer N."/>
            <person name="Luecker S."/>
            <person name="Lage O.M."/>
            <person name="Pohl T."/>
            <person name="Merkel B.J."/>
            <person name="Hornburger P."/>
            <person name="Mueller R.-W."/>
            <person name="Bruemmer F."/>
            <person name="Labrenz M."/>
            <person name="Spormann A.M."/>
            <person name="Op den Camp H."/>
            <person name="Overmann J."/>
            <person name="Amann R."/>
            <person name="Jetten M.S.M."/>
            <person name="Mascher T."/>
            <person name="Medema M.H."/>
            <person name="Devos D.P."/>
            <person name="Kaster A.-K."/>
            <person name="Ovreas L."/>
            <person name="Rohde M."/>
            <person name="Galperin M.Y."/>
            <person name="Jogler C."/>
        </authorList>
    </citation>
    <scope>NUCLEOTIDE SEQUENCE [LARGE SCALE GENOMIC DNA]</scope>
    <source>
        <strain evidence="11 12">Pan216</strain>
    </source>
</reference>
<feature type="binding site" evidence="8">
    <location>
        <begin position="22"/>
        <end position="30"/>
    </location>
    <ligand>
        <name>ATP</name>
        <dbReference type="ChEBI" id="CHEBI:30616"/>
    </ligand>
</feature>
<dbReference type="RefSeq" id="WP_419193005.1">
    <property type="nucleotide sequence ID" value="NZ_CP036279.1"/>
</dbReference>
<keyword evidence="2 8" id="KW-0808">Transferase</keyword>
<gene>
    <name evidence="8 11" type="primary">cmk</name>
    <name evidence="11" type="ORF">Pan216_53920</name>
</gene>
<dbReference type="InterPro" id="IPR027417">
    <property type="entry name" value="P-loop_NTPase"/>
</dbReference>
<dbReference type="Gene3D" id="3.40.50.300">
    <property type="entry name" value="P-loop containing nucleotide triphosphate hydrolases"/>
    <property type="match status" value="1"/>
</dbReference>
<feature type="domain" description="Cytidylate kinase" evidence="10">
    <location>
        <begin position="18"/>
        <end position="227"/>
    </location>
</feature>
<protein>
    <recommendedName>
        <fullName evidence="8">Cytidylate kinase</fullName>
        <shortName evidence="8">CK</shortName>
        <ecNumber evidence="8">2.7.4.25</ecNumber>
    </recommendedName>
    <alternativeName>
        <fullName evidence="8">Cytidine monophosphate kinase</fullName>
        <shortName evidence="8">CMP kinase</shortName>
    </alternativeName>
</protein>
<evidence type="ECO:0000256" key="1">
    <source>
        <dbReference type="ARBA" id="ARBA00009427"/>
    </source>
</evidence>
<dbReference type="Pfam" id="PF02224">
    <property type="entry name" value="Cytidylate_kin"/>
    <property type="match status" value="1"/>
</dbReference>
<keyword evidence="8" id="KW-0963">Cytoplasm</keyword>
<dbReference type="PANTHER" id="PTHR21299">
    <property type="entry name" value="CYTIDYLATE KINASE/PANTOATE-BETA-ALANINE LIGASE"/>
    <property type="match status" value="1"/>
</dbReference>
<keyword evidence="4 8" id="KW-0418">Kinase</keyword>
<dbReference type="GO" id="GO:0006220">
    <property type="term" value="P:pyrimidine nucleotide metabolic process"/>
    <property type="evidence" value="ECO:0007669"/>
    <property type="project" value="UniProtKB-UniRule"/>
</dbReference>
<dbReference type="GO" id="GO:0036431">
    <property type="term" value="F:dCMP kinase activity"/>
    <property type="evidence" value="ECO:0007669"/>
    <property type="project" value="InterPro"/>
</dbReference>
<keyword evidence="3 8" id="KW-0547">Nucleotide-binding</keyword>
<dbReference type="EMBL" id="CP036279">
    <property type="protein sequence ID" value="QDU64502.1"/>
    <property type="molecule type" value="Genomic_DNA"/>
</dbReference>